<organism evidence="2 3">
    <name type="scientific">Dictyobacter arantiisoli</name>
    <dbReference type="NCBI Taxonomy" id="2014874"/>
    <lineage>
        <taxon>Bacteria</taxon>
        <taxon>Bacillati</taxon>
        <taxon>Chloroflexota</taxon>
        <taxon>Ktedonobacteria</taxon>
        <taxon>Ktedonobacterales</taxon>
        <taxon>Dictyobacteraceae</taxon>
        <taxon>Dictyobacter</taxon>
    </lineage>
</organism>
<name>A0A5A5THV6_9CHLR</name>
<evidence type="ECO:0000313" key="3">
    <source>
        <dbReference type="Proteomes" id="UP000322530"/>
    </source>
</evidence>
<sequence>MSKFTNIQARKHFFMEIFNQGWRFFNHKGIEWTEEVLRVGKMPSAAEERGRNWGPNPQAPSQGAAAPCIPALVPSNEA</sequence>
<dbReference type="EMBL" id="BIXY01000088">
    <property type="protein sequence ID" value="GCF10957.1"/>
    <property type="molecule type" value="Genomic_DNA"/>
</dbReference>
<protein>
    <submittedName>
        <fullName evidence="2">Uncharacterized protein</fullName>
    </submittedName>
</protein>
<proteinExistence type="predicted"/>
<keyword evidence="3" id="KW-1185">Reference proteome</keyword>
<evidence type="ECO:0000256" key="1">
    <source>
        <dbReference type="SAM" id="MobiDB-lite"/>
    </source>
</evidence>
<comment type="caution">
    <text evidence="2">The sequence shown here is derived from an EMBL/GenBank/DDBJ whole genome shotgun (WGS) entry which is preliminary data.</text>
</comment>
<feature type="region of interest" description="Disordered" evidence="1">
    <location>
        <begin position="47"/>
        <end position="67"/>
    </location>
</feature>
<reference evidence="2 3" key="1">
    <citation type="submission" date="2019-01" db="EMBL/GenBank/DDBJ databases">
        <title>Draft genome sequence of Dictyobacter sp. Uno17.</title>
        <authorList>
            <person name="Wang C.M."/>
            <person name="Zheng Y."/>
            <person name="Sakai Y."/>
            <person name="Abe K."/>
            <person name="Yokota A."/>
            <person name="Yabe S."/>
        </authorList>
    </citation>
    <scope>NUCLEOTIDE SEQUENCE [LARGE SCALE GENOMIC DNA]</scope>
    <source>
        <strain evidence="2 3">Uno17</strain>
    </source>
</reference>
<dbReference type="AlphaFoldDB" id="A0A5A5THV6"/>
<evidence type="ECO:0000313" key="2">
    <source>
        <dbReference type="EMBL" id="GCF10957.1"/>
    </source>
</evidence>
<accession>A0A5A5THV6</accession>
<dbReference type="Proteomes" id="UP000322530">
    <property type="component" value="Unassembled WGS sequence"/>
</dbReference>
<gene>
    <name evidence="2" type="ORF">KDI_45210</name>
</gene>